<dbReference type="NCBIfam" id="NF001846">
    <property type="entry name" value="PRK00571.1-3"/>
    <property type="match status" value="1"/>
</dbReference>
<comment type="subunit">
    <text evidence="11 12">F-type ATPases have 2 components, CF(1) - the catalytic core - and CF(0) - the membrane proton channel. CF(1) has five subunits: alpha(3), beta(3), gamma(1), delta(1), epsilon(1). CF(0) has three main subunits: a, b and c.</text>
</comment>
<evidence type="ECO:0000313" key="17">
    <source>
        <dbReference type="Proteomes" id="UP000095255"/>
    </source>
</evidence>
<feature type="domain" description="ATP synthase F1 complex delta/epsilon subunit N-terminal" evidence="15">
    <location>
        <begin position="6"/>
        <end position="82"/>
    </location>
</feature>
<evidence type="ECO:0000256" key="2">
    <source>
        <dbReference type="ARBA" id="ARBA00004202"/>
    </source>
</evidence>
<evidence type="ECO:0000256" key="5">
    <source>
        <dbReference type="ARBA" id="ARBA00022475"/>
    </source>
</evidence>
<dbReference type="Proteomes" id="UP000095255">
    <property type="component" value="Unassembled WGS sequence"/>
</dbReference>
<accession>A0A1E5L5L0</accession>
<dbReference type="RefSeq" id="WP_069702269.1">
    <property type="nucleotide sequence ID" value="NZ_MJAT01000022.1"/>
</dbReference>
<dbReference type="AlphaFoldDB" id="A0A1E5L5L0"/>
<dbReference type="GO" id="GO:0046933">
    <property type="term" value="F:proton-transporting ATP synthase activity, rotational mechanism"/>
    <property type="evidence" value="ECO:0007669"/>
    <property type="project" value="UniProtKB-UniRule"/>
</dbReference>
<dbReference type="STRING" id="1390249.BHU72_04980"/>
<dbReference type="CDD" id="cd12152">
    <property type="entry name" value="F1-ATPase_delta"/>
    <property type="match status" value="1"/>
</dbReference>
<comment type="similarity">
    <text evidence="3 11 12">Belongs to the ATPase epsilon chain family.</text>
</comment>
<comment type="function">
    <text evidence="1 11">Produces ATP from ADP in the presence of a proton gradient across the membrane.</text>
</comment>
<keyword evidence="5 11" id="KW-1003">Cell membrane</keyword>
<keyword evidence="4 11" id="KW-0813">Transport</keyword>
<evidence type="ECO:0000256" key="7">
    <source>
        <dbReference type="ARBA" id="ARBA00023065"/>
    </source>
</evidence>
<keyword evidence="6 11" id="KW-0375">Hydrogen ion transport</keyword>
<gene>
    <name evidence="11" type="primary">atpC</name>
    <name evidence="16" type="ORF">BHU72_04980</name>
</gene>
<dbReference type="Pfam" id="PF02823">
    <property type="entry name" value="ATP-synt_DE_N"/>
    <property type="match status" value="1"/>
</dbReference>
<dbReference type="Gene3D" id="1.20.5.440">
    <property type="entry name" value="ATP synthase delta/epsilon subunit, C-terminal domain"/>
    <property type="match status" value="1"/>
</dbReference>
<dbReference type="NCBIfam" id="NF009980">
    <property type="entry name" value="PRK13446.1"/>
    <property type="match status" value="1"/>
</dbReference>
<keyword evidence="9 11" id="KW-0139">CF(1)</keyword>
<proteinExistence type="inferred from homology"/>
<keyword evidence="10 11" id="KW-0066">ATP synthesis</keyword>
<feature type="domain" description="ATP synthase epsilon subunit C-terminal" evidence="14">
    <location>
        <begin position="86"/>
        <end position="129"/>
    </location>
</feature>
<dbReference type="GO" id="GO:0045259">
    <property type="term" value="C:proton-transporting ATP synthase complex"/>
    <property type="evidence" value="ECO:0007669"/>
    <property type="project" value="UniProtKB-KW"/>
</dbReference>
<dbReference type="FunFam" id="1.20.5.440:FF:000001">
    <property type="entry name" value="ATP synthase epsilon chain"/>
    <property type="match status" value="1"/>
</dbReference>
<evidence type="ECO:0000256" key="12">
    <source>
        <dbReference type="RuleBase" id="RU003656"/>
    </source>
</evidence>
<keyword evidence="8 11" id="KW-0472">Membrane</keyword>
<evidence type="ECO:0000259" key="14">
    <source>
        <dbReference type="Pfam" id="PF00401"/>
    </source>
</evidence>
<dbReference type="InterPro" id="IPR020546">
    <property type="entry name" value="ATP_synth_F1_dsu/esu_N"/>
</dbReference>
<dbReference type="GO" id="GO:0005886">
    <property type="term" value="C:plasma membrane"/>
    <property type="evidence" value="ECO:0007669"/>
    <property type="project" value="UniProtKB-SubCell"/>
</dbReference>
<evidence type="ECO:0000313" key="16">
    <source>
        <dbReference type="EMBL" id="OEH85442.1"/>
    </source>
</evidence>
<evidence type="ECO:0000256" key="13">
    <source>
        <dbReference type="SAM" id="Coils"/>
    </source>
</evidence>
<dbReference type="InterPro" id="IPR036794">
    <property type="entry name" value="ATP_F1_dsu/esu_C_sf"/>
</dbReference>
<dbReference type="PANTHER" id="PTHR13822:SF10">
    <property type="entry name" value="ATP SYNTHASE EPSILON CHAIN, CHLOROPLASTIC"/>
    <property type="match status" value="1"/>
</dbReference>
<reference evidence="16 17" key="1">
    <citation type="submission" date="2016-09" db="EMBL/GenBank/DDBJ databases">
        <title>Desulfuribacillus arsenicus sp. nov., an obligately anaerobic, dissimilatory arsenic- and antimonate-reducing bacterium isolated from anoxic sediments.</title>
        <authorList>
            <person name="Abin C.A."/>
            <person name="Hollibaugh J.T."/>
        </authorList>
    </citation>
    <scope>NUCLEOTIDE SEQUENCE [LARGE SCALE GENOMIC DNA]</scope>
    <source>
        <strain evidence="16 17">MLFW-2</strain>
    </source>
</reference>
<evidence type="ECO:0000256" key="10">
    <source>
        <dbReference type="ARBA" id="ARBA00023310"/>
    </source>
</evidence>
<comment type="subcellular location">
    <subcellularLocation>
        <location evidence="2 11">Cell membrane</location>
        <topology evidence="2 11">Peripheral membrane protein</topology>
    </subcellularLocation>
</comment>
<dbReference type="HAMAP" id="MF_00530">
    <property type="entry name" value="ATP_synth_epsil_bac"/>
    <property type="match status" value="1"/>
</dbReference>
<dbReference type="Gene3D" id="2.60.15.10">
    <property type="entry name" value="F0F1 ATP synthase delta/epsilon subunit, N-terminal"/>
    <property type="match status" value="1"/>
</dbReference>
<dbReference type="OrthoDB" id="9804110at2"/>
<evidence type="ECO:0000256" key="9">
    <source>
        <dbReference type="ARBA" id="ARBA00023196"/>
    </source>
</evidence>
<dbReference type="PANTHER" id="PTHR13822">
    <property type="entry name" value="ATP SYNTHASE DELTA/EPSILON CHAIN"/>
    <property type="match status" value="1"/>
</dbReference>
<sequence length="132" mass="14686">MKNYLLEIVTPERKVFSEQVEMLIAKANTGEIGIMAGHTPLVTSLAIGPLRVKKEGLEHLVSVMTGFMEVTPDKVVILAEAAELAEEVDIDRAMRAKERAEQRLREKGDKVDFKRAELALQRAVTRMKVGGK</sequence>
<name>A0A1E5L5L0_9FIRM</name>
<evidence type="ECO:0000256" key="3">
    <source>
        <dbReference type="ARBA" id="ARBA00005712"/>
    </source>
</evidence>
<keyword evidence="7 11" id="KW-0406">Ion transport</keyword>
<comment type="caution">
    <text evidence="16">The sequence shown here is derived from an EMBL/GenBank/DDBJ whole genome shotgun (WGS) entry which is preliminary data.</text>
</comment>
<dbReference type="InterPro" id="IPR001469">
    <property type="entry name" value="ATP_synth_F1_dsu/esu"/>
</dbReference>
<evidence type="ECO:0000259" key="15">
    <source>
        <dbReference type="Pfam" id="PF02823"/>
    </source>
</evidence>
<keyword evidence="17" id="KW-1185">Reference proteome</keyword>
<dbReference type="Pfam" id="PF00401">
    <property type="entry name" value="ATP-synt_DE"/>
    <property type="match status" value="1"/>
</dbReference>
<keyword evidence="13" id="KW-0175">Coiled coil</keyword>
<evidence type="ECO:0000256" key="11">
    <source>
        <dbReference type="HAMAP-Rule" id="MF_00530"/>
    </source>
</evidence>
<dbReference type="EMBL" id="MJAT01000022">
    <property type="protein sequence ID" value="OEH85442.1"/>
    <property type="molecule type" value="Genomic_DNA"/>
</dbReference>
<dbReference type="InterPro" id="IPR020547">
    <property type="entry name" value="ATP_synth_F1_esu_C"/>
</dbReference>
<dbReference type="SUPFAM" id="SSF51344">
    <property type="entry name" value="Epsilon subunit of F1F0-ATP synthase N-terminal domain"/>
    <property type="match status" value="1"/>
</dbReference>
<dbReference type="GO" id="GO:0005524">
    <property type="term" value="F:ATP binding"/>
    <property type="evidence" value="ECO:0007669"/>
    <property type="project" value="UniProtKB-UniRule"/>
</dbReference>
<feature type="coiled-coil region" evidence="13">
    <location>
        <begin position="90"/>
        <end position="117"/>
    </location>
</feature>
<evidence type="ECO:0000256" key="6">
    <source>
        <dbReference type="ARBA" id="ARBA00022781"/>
    </source>
</evidence>
<dbReference type="NCBIfam" id="TIGR01216">
    <property type="entry name" value="ATP_synt_epsi"/>
    <property type="match status" value="1"/>
</dbReference>
<evidence type="ECO:0000256" key="1">
    <source>
        <dbReference type="ARBA" id="ARBA00003543"/>
    </source>
</evidence>
<organism evidence="16 17">
    <name type="scientific">Desulfuribacillus stibiiarsenatis</name>
    <dbReference type="NCBI Taxonomy" id="1390249"/>
    <lineage>
        <taxon>Bacteria</taxon>
        <taxon>Bacillati</taxon>
        <taxon>Bacillota</taxon>
        <taxon>Desulfuribacillia</taxon>
        <taxon>Desulfuribacillales</taxon>
        <taxon>Desulfuribacillaceae</taxon>
        <taxon>Desulfuribacillus</taxon>
    </lineage>
</organism>
<dbReference type="SUPFAM" id="SSF46604">
    <property type="entry name" value="Epsilon subunit of F1F0-ATP synthase C-terminal domain"/>
    <property type="match status" value="1"/>
</dbReference>
<protein>
    <recommendedName>
        <fullName evidence="11">ATP synthase epsilon chain</fullName>
    </recommendedName>
    <alternativeName>
        <fullName evidence="11">ATP synthase F1 sector epsilon subunit</fullName>
    </alternativeName>
    <alternativeName>
        <fullName evidence="11">F-ATPase epsilon subunit</fullName>
    </alternativeName>
</protein>
<evidence type="ECO:0000256" key="8">
    <source>
        <dbReference type="ARBA" id="ARBA00023136"/>
    </source>
</evidence>
<dbReference type="InterPro" id="IPR036771">
    <property type="entry name" value="ATPsynth_dsu/esu_N"/>
</dbReference>
<evidence type="ECO:0000256" key="4">
    <source>
        <dbReference type="ARBA" id="ARBA00022448"/>
    </source>
</evidence>